<dbReference type="AlphaFoldDB" id="A0A0E9VLR8"/>
<accession>A0A0E9VLR8</accession>
<dbReference type="EMBL" id="GBXM01029611">
    <property type="protein sequence ID" value="JAH78966.1"/>
    <property type="molecule type" value="Transcribed_RNA"/>
</dbReference>
<reference evidence="1" key="1">
    <citation type="submission" date="2014-11" db="EMBL/GenBank/DDBJ databases">
        <authorList>
            <person name="Amaro Gonzalez C."/>
        </authorList>
    </citation>
    <scope>NUCLEOTIDE SEQUENCE</scope>
</reference>
<proteinExistence type="predicted"/>
<name>A0A0E9VLR8_ANGAN</name>
<sequence length="37" mass="4465">MAFRYSLKFYSMDYEHISLENGTHLFVMLLHLRSINS</sequence>
<reference evidence="1" key="2">
    <citation type="journal article" date="2015" name="Fish Shellfish Immunol.">
        <title>Early steps in the European eel (Anguilla anguilla)-Vibrio vulnificus interaction in the gills: Role of the RtxA13 toxin.</title>
        <authorList>
            <person name="Callol A."/>
            <person name="Pajuelo D."/>
            <person name="Ebbesson L."/>
            <person name="Teles M."/>
            <person name="MacKenzie S."/>
            <person name="Amaro C."/>
        </authorList>
    </citation>
    <scope>NUCLEOTIDE SEQUENCE</scope>
</reference>
<organism evidence="1">
    <name type="scientific">Anguilla anguilla</name>
    <name type="common">European freshwater eel</name>
    <name type="synonym">Muraena anguilla</name>
    <dbReference type="NCBI Taxonomy" id="7936"/>
    <lineage>
        <taxon>Eukaryota</taxon>
        <taxon>Metazoa</taxon>
        <taxon>Chordata</taxon>
        <taxon>Craniata</taxon>
        <taxon>Vertebrata</taxon>
        <taxon>Euteleostomi</taxon>
        <taxon>Actinopterygii</taxon>
        <taxon>Neopterygii</taxon>
        <taxon>Teleostei</taxon>
        <taxon>Anguilliformes</taxon>
        <taxon>Anguillidae</taxon>
        <taxon>Anguilla</taxon>
    </lineage>
</organism>
<evidence type="ECO:0000313" key="1">
    <source>
        <dbReference type="EMBL" id="JAH78966.1"/>
    </source>
</evidence>
<protein>
    <submittedName>
        <fullName evidence="1">Uncharacterized protein</fullName>
    </submittedName>
</protein>